<reference evidence="1 2" key="1">
    <citation type="submission" date="2023-09" db="EMBL/GenBank/DDBJ databases">
        <title>Thalassobella suaedae gen. nov., sp. nov., a marine bacterium of the family Flavobacteriaceae isolated from a halophyte Suaeda japonica.</title>
        <authorList>
            <person name="Lee S.Y."/>
            <person name="Hwang C.Y."/>
        </authorList>
    </citation>
    <scope>NUCLEOTIDE SEQUENCE [LARGE SCALE GENOMIC DNA]</scope>
    <source>
        <strain evidence="1 2">HL-DH14</strain>
    </source>
</reference>
<sequence length="54" mass="5846">MQTNAQIASTSDNLVVQPILDRTVSYSVTDIGVFKPIIWGLDLAWLSKGNIVGV</sequence>
<dbReference type="Proteomes" id="UP001302806">
    <property type="component" value="Chromosome"/>
</dbReference>
<evidence type="ECO:0000313" key="1">
    <source>
        <dbReference type="EMBL" id="WNH10588.1"/>
    </source>
</evidence>
<accession>A0ABY9XXA8</accession>
<proteinExistence type="predicted"/>
<dbReference type="EMBL" id="CP134537">
    <property type="protein sequence ID" value="WNH10588.1"/>
    <property type="molecule type" value="Genomic_DNA"/>
</dbReference>
<protein>
    <submittedName>
        <fullName evidence="1">Uncharacterized protein</fullName>
    </submittedName>
</protein>
<organism evidence="1 2">
    <name type="scientific">Thalassobellus suaedae</name>
    <dbReference type="NCBI Taxonomy" id="3074124"/>
    <lineage>
        <taxon>Bacteria</taxon>
        <taxon>Pseudomonadati</taxon>
        <taxon>Bacteroidota</taxon>
        <taxon>Flavobacteriia</taxon>
        <taxon>Flavobacteriales</taxon>
        <taxon>Flavobacteriaceae</taxon>
        <taxon>Thalassobellus</taxon>
    </lineage>
</organism>
<evidence type="ECO:0000313" key="2">
    <source>
        <dbReference type="Proteomes" id="UP001302806"/>
    </source>
</evidence>
<gene>
    <name evidence="1" type="ORF">RHP51_08035</name>
</gene>
<name>A0ABY9XXA8_9FLAO</name>
<dbReference type="RefSeq" id="WP_415866838.1">
    <property type="nucleotide sequence ID" value="NZ_CP134537.1"/>
</dbReference>